<feature type="signal peptide" evidence="1">
    <location>
        <begin position="1"/>
        <end position="27"/>
    </location>
</feature>
<evidence type="ECO:0000313" key="3">
    <source>
        <dbReference type="Proteomes" id="UP000094960"/>
    </source>
</evidence>
<reference evidence="3" key="1">
    <citation type="submission" date="2016-09" db="EMBL/GenBank/DDBJ databases">
        <title>Streptomyces puniciscabiei strain:TW1S1 Genome sequencing and assembly.</title>
        <authorList>
            <person name="Kim M.-K."/>
            <person name="Kim S.B."/>
        </authorList>
    </citation>
    <scope>NUCLEOTIDE SEQUENCE [LARGE SCALE GENOMIC DNA]</scope>
    <source>
        <strain evidence="3">TW1S1</strain>
    </source>
</reference>
<name>A0A1D7YM06_9ACTN</name>
<keyword evidence="3" id="KW-1185">Reference proteome</keyword>
<sequence>MRTKTAALALAGGALIALAIPVSSAQAAPTAALSGSCQGWHDNNTYGAGACTGFASGDLMQASAECNNGSWAYGKTVSATNGSWSYAYCAGKGGYKLGTGGYIVFS</sequence>
<dbReference type="AlphaFoldDB" id="A0A1D7YM06"/>
<dbReference type="KEGG" id="spun:BFF78_41235"/>
<dbReference type="EMBL" id="CP017248">
    <property type="protein sequence ID" value="AOR36633.1"/>
    <property type="molecule type" value="Genomic_DNA"/>
</dbReference>
<accession>A0A1D7YM06</accession>
<evidence type="ECO:0000256" key="1">
    <source>
        <dbReference type="SAM" id="SignalP"/>
    </source>
</evidence>
<organism evidence="2 3">
    <name type="scientific">Streptomyces fodineus</name>
    <dbReference type="NCBI Taxonomy" id="1904616"/>
    <lineage>
        <taxon>Bacteria</taxon>
        <taxon>Bacillati</taxon>
        <taxon>Actinomycetota</taxon>
        <taxon>Actinomycetes</taxon>
        <taxon>Kitasatosporales</taxon>
        <taxon>Streptomycetaceae</taxon>
        <taxon>Streptomyces</taxon>
    </lineage>
</organism>
<proteinExistence type="predicted"/>
<dbReference type="RefSeq" id="WP_069783143.1">
    <property type="nucleotide sequence ID" value="NZ_CP017248.1"/>
</dbReference>
<evidence type="ECO:0000313" key="2">
    <source>
        <dbReference type="EMBL" id="AOR36633.1"/>
    </source>
</evidence>
<dbReference type="Proteomes" id="UP000094960">
    <property type="component" value="Chromosome"/>
</dbReference>
<gene>
    <name evidence="2" type="ORF">BFF78_41235</name>
</gene>
<feature type="chain" id="PRO_5009103075" evidence="1">
    <location>
        <begin position="28"/>
        <end position="106"/>
    </location>
</feature>
<keyword evidence="1" id="KW-0732">Signal</keyword>
<protein>
    <submittedName>
        <fullName evidence="2">Uncharacterized protein</fullName>
    </submittedName>
</protein>